<dbReference type="InterPro" id="IPR043164">
    <property type="entry name" value="Ribosomal_uL10-like_insert_sf"/>
</dbReference>
<dbReference type="EMBL" id="MRZV01000870">
    <property type="protein sequence ID" value="PIK43155.1"/>
    <property type="molecule type" value="Genomic_DNA"/>
</dbReference>
<dbReference type="Pfam" id="PF17777">
    <property type="entry name" value="RL10P_insert"/>
    <property type="match status" value="1"/>
</dbReference>
<dbReference type="STRING" id="307972.A0A2G8K5E1"/>
<evidence type="ECO:0000256" key="3">
    <source>
        <dbReference type="ARBA" id="ARBA00022980"/>
    </source>
</evidence>
<evidence type="ECO:0000256" key="4">
    <source>
        <dbReference type="ARBA" id="ARBA00023274"/>
    </source>
</evidence>
<dbReference type="InterPro" id="IPR040637">
    <property type="entry name" value="Ribosomal_uL10-like_insert"/>
</dbReference>
<evidence type="ECO:0000256" key="7">
    <source>
        <dbReference type="SAM" id="MobiDB-lite"/>
    </source>
</evidence>
<comment type="caution">
    <text evidence="9">The sequence shown here is derived from an EMBL/GenBank/DDBJ whole genome shotgun (WGS) entry which is preliminary data.</text>
</comment>
<keyword evidence="4" id="KW-0687">Ribonucleoprotein</keyword>
<comment type="similarity">
    <text evidence="2">Belongs to the universal ribosomal protein uL10 family.</text>
</comment>
<dbReference type="GO" id="GO:0000027">
    <property type="term" value="P:ribosomal large subunit assembly"/>
    <property type="evidence" value="ECO:0007669"/>
    <property type="project" value="TreeGrafter"/>
</dbReference>
<gene>
    <name evidence="9" type="ORF">BSL78_19995</name>
</gene>
<evidence type="ECO:0000256" key="1">
    <source>
        <dbReference type="ARBA" id="ARBA00002200"/>
    </source>
</evidence>
<dbReference type="GO" id="GO:0022625">
    <property type="term" value="C:cytosolic large ribosomal subunit"/>
    <property type="evidence" value="ECO:0007669"/>
    <property type="project" value="TreeGrafter"/>
</dbReference>
<evidence type="ECO:0000256" key="2">
    <source>
        <dbReference type="ARBA" id="ARBA00008889"/>
    </source>
</evidence>
<dbReference type="PANTHER" id="PTHR45699:SF3">
    <property type="entry name" value="LARGE RIBOSOMAL SUBUNIT PROTEIN UL10"/>
    <property type="match status" value="1"/>
</dbReference>
<dbReference type="GO" id="GO:0070180">
    <property type="term" value="F:large ribosomal subunit rRNA binding"/>
    <property type="evidence" value="ECO:0007669"/>
    <property type="project" value="TreeGrafter"/>
</dbReference>
<feature type="domain" description="Large ribosomal subunit protein uL10-like insertion" evidence="8">
    <location>
        <begin position="57"/>
        <end position="101"/>
    </location>
</feature>
<protein>
    <recommendedName>
        <fullName evidence="5">Large ribosomal subunit protein uL10</fullName>
    </recommendedName>
    <alternativeName>
        <fullName evidence="6">60S acidic ribosomal protein P0</fullName>
    </alternativeName>
</protein>
<keyword evidence="10" id="KW-1185">Reference proteome</keyword>
<dbReference type="GO" id="GO:0002181">
    <property type="term" value="P:cytoplasmic translation"/>
    <property type="evidence" value="ECO:0007669"/>
    <property type="project" value="TreeGrafter"/>
</dbReference>
<dbReference type="InterPro" id="IPR050323">
    <property type="entry name" value="Ribosomal_protein_uL10"/>
</dbReference>
<dbReference type="OrthoDB" id="10259902at2759"/>
<evidence type="ECO:0000313" key="10">
    <source>
        <dbReference type="Proteomes" id="UP000230750"/>
    </source>
</evidence>
<evidence type="ECO:0000256" key="6">
    <source>
        <dbReference type="ARBA" id="ARBA00035444"/>
    </source>
</evidence>
<dbReference type="FunFam" id="3.90.105.20:FF:000001">
    <property type="entry name" value="60S acidic ribosomal protein P0"/>
    <property type="match status" value="1"/>
</dbReference>
<evidence type="ECO:0000259" key="8">
    <source>
        <dbReference type="Pfam" id="PF17777"/>
    </source>
</evidence>
<proteinExistence type="inferred from homology"/>
<evidence type="ECO:0000313" key="9">
    <source>
        <dbReference type="EMBL" id="PIK43155.1"/>
    </source>
</evidence>
<dbReference type="Gene3D" id="3.90.105.20">
    <property type="match status" value="1"/>
</dbReference>
<feature type="region of interest" description="Disordered" evidence="7">
    <location>
        <begin position="281"/>
        <end position="303"/>
    </location>
</feature>
<accession>A0A2G8K5E1</accession>
<dbReference type="PANTHER" id="PTHR45699">
    <property type="entry name" value="60S ACIDIC RIBOSOMAL PROTEIN P0"/>
    <property type="match status" value="1"/>
</dbReference>
<dbReference type="InterPro" id="IPR001790">
    <property type="entry name" value="Ribosomal_uL10"/>
</dbReference>
<dbReference type="Pfam" id="PF00466">
    <property type="entry name" value="Ribosomal_L10"/>
    <property type="match status" value="1"/>
</dbReference>
<dbReference type="GO" id="GO:0003735">
    <property type="term" value="F:structural constituent of ribosome"/>
    <property type="evidence" value="ECO:0007669"/>
    <property type="project" value="TreeGrafter"/>
</dbReference>
<sequence length="332" mass="36327">MGKNTIMRKAIRGHLEHNPNLESLLPHLKGNVGLVFCKGDLADVRTLLLQNKVAAPAKAGAIAPVDVMVPAQNTGLGPEKTSFFQALSIATKISRGSIEILVVFLPTNTVRLLLGKALGCWYRKESATLKFEGIVVVYDNGSVFQPNILDITDAQLHERFLAGVRNVASVSLQIGYPTLASVPHSVVNGFKNVLALACATDIEFKEAEQTSALSRCCGRMKEVSLEAMRLSKWKVRFDTRQGHSMGILVEIRKMLLLLQIPWYNVEGQGLHRRSIGLCSPAPAQAAEEAPKEQPRRRRRKNLIPSQTTIWASDSLTDAFSSHGILMASVTPS</sequence>
<dbReference type="Proteomes" id="UP000230750">
    <property type="component" value="Unassembled WGS sequence"/>
</dbReference>
<comment type="function">
    <text evidence="1">Ribosomal protein P0 is the functional equivalent of E.coli protein L10.</text>
</comment>
<dbReference type="AlphaFoldDB" id="A0A2G8K5E1"/>
<organism evidence="9 10">
    <name type="scientific">Stichopus japonicus</name>
    <name type="common">Sea cucumber</name>
    <dbReference type="NCBI Taxonomy" id="307972"/>
    <lineage>
        <taxon>Eukaryota</taxon>
        <taxon>Metazoa</taxon>
        <taxon>Echinodermata</taxon>
        <taxon>Eleutherozoa</taxon>
        <taxon>Echinozoa</taxon>
        <taxon>Holothuroidea</taxon>
        <taxon>Aspidochirotacea</taxon>
        <taxon>Aspidochirotida</taxon>
        <taxon>Stichopodidae</taxon>
        <taxon>Apostichopus</taxon>
    </lineage>
</organism>
<keyword evidence="3" id="KW-0689">Ribosomal protein</keyword>
<reference evidence="9 10" key="1">
    <citation type="journal article" date="2017" name="PLoS Biol.">
        <title>The sea cucumber genome provides insights into morphological evolution and visceral regeneration.</title>
        <authorList>
            <person name="Zhang X."/>
            <person name="Sun L."/>
            <person name="Yuan J."/>
            <person name="Sun Y."/>
            <person name="Gao Y."/>
            <person name="Zhang L."/>
            <person name="Li S."/>
            <person name="Dai H."/>
            <person name="Hamel J.F."/>
            <person name="Liu C."/>
            <person name="Yu Y."/>
            <person name="Liu S."/>
            <person name="Lin W."/>
            <person name="Guo K."/>
            <person name="Jin S."/>
            <person name="Xu P."/>
            <person name="Storey K.B."/>
            <person name="Huan P."/>
            <person name="Zhang T."/>
            <person name="Zhou Y."/>
            <person name="Zhang J."/>
            <person name="Lin C."/>
            <person name="Li X."/>
            <person name="Xing L."/>
            <person name="Huo D."/>
            <person name="Sun M."/>
            <person name="Wang L."/>
            <person name="Mercier A."/>
            <person name="Li F."/>
            <person name="Yang H."/>
            <person name="Xiang J."/>
        </authorList>
    </citation>
    <scope>NUCLEOTIDE SEQUENCE [LARGE SCALE GENOMIC DNA]</scope>
    <source>
        <strain evidence="9">Shaxun</strain>
        <tissue evidence="9">Muscle</tissue>
    </source>
</reference>
<dbReference type="Gene3D" id="3.30.70.1730">
    <property type="match status" value="1"/>
</dbReference>
<evidence type="ECO:0000256" key="5">
    <source>
        <dbReference type="ARBA" id="ARBA00035202"/>
    </source>
</evidence>
<dbReference type="SUPFAM" id="SSF160369">
    <property type="entry name" value="Ribosomal protein L10-like"/>
    <property type="match status" value="1"/>
</dbReference>
<name>A0A2G8K5E1_STIJA</name>
<dbReference type="InterPro" id="IPR043141">
    <property type="entry name" value="Ribosomal_uL10-like_sf"/>
</dbReference>